<proteinExistence type="predicted"/>
<dbReference type="Pfam" id="PF07883">
    <property type="entry name" value="Cupin_2"/>
    <property type="match status" value="1"/>
</dbReference>
<dbReference type="PIRSF" id="PIRSF019307">
    <property type="entry name" value="UCP019307"/>
    <property type="match status" value="1"/>
</dbReference>
<dbReference type="RefSeq" id="WP_188620997.1">
    <property type="nucleotide sequence ID" value="NZ_BMJE01000004.1"/>
</dbReference>
<organism evidence="2 3">
    <name type="scientific">Flavobacterium suaedae</name>
    <dbReference type="NCBI Taxonomy" id="1767027"/>
    <lineage>
        <taxon>Bacteria</taxon>
        <taxon>Pseudomonadati</taxon>
        <taxon>Bacteroidota</taxon>
        <taxon>Flavobacteriia</taxon>
        <taxon>Flavobacteriales</taxon>
        <taxon>Flavobacteriaceae</taxon>
        <taxon>Flavobacterium</taxon>
    </lineage>
</organism>
<evidence type="ECO:0000313" key="3">
    <source>
        <dbReference type="Proteomes" id="UP000615760"/>
    </source>
</evidence>
<dbReference type="Gene3D" id="2.60.120.10">
    <property type="entry name" value="Jelly Rolls"/>
    <property type="match status" value="1"/>
</dbReference>
<feature type="domain" description="Cupin type-2" evidence="1">
    <location>
        <begin position="59"/>
        <end position="111"/>
    </location>
</feature>
<keyword evidence="3" id="KW-1185">Reference proteome</keyword>
<name>A0ABQ1JWB2_9FLAO</name>
<comment type="caution">
    <text evidence="2">The sequence shown here is derived from an EMBL/GenBank/DDBJ whole genome shotgun (WGS) entry which is preliminary data.</text>
</comment>
<dbReference type="InterPro" id="IPR014710">
    <property type="entry name" value="RmlC-like_jellyroll"/>
</dbReference>
<dbReference type="Proteomes" id="UP000615760">
    <property type="component" value="Unassembled WGS sequence"/>
</dbReference>
<accession>A0ABQ1JWB2</accession>
<dbReference type="PANTHER" id="PTHR36448">
    <property type="entry name" value="BLR7373 PROTEIN"/>
    <property type="match status" value="1"/>
</dbReference>
<gene>
    <name evidence="2" type="ORF">GCM10007424_18520</name>
</gene>
<reference evidence="3" key="1">
    <citation type="journal article" date="2019" name="Int. J. Syst. Evol. Microbiol.">
        <title>The Global Catalogue of Microorganisms (GCM) 10K type strain sequencing project: providing services to taxonomists for standard genome sequencing and annotation.</title>
        <authorList>
            <consortium name="The Broad Institute Genomics Platform"/>
            <consortium name="The Broad Institute Genome Sequencing Center for Infectious Disease"/>
            <person name="Wu L."/>
            <person name="Ma J."/>
        </authorList>
    </citation>
    <scope>NUCLEOTIDE SEQUENCE [LARGE SCALE GENOMIC DNA]</scope>
    <source>
        <strain evidence="3">CGMCC 1.15461</strain>
    </source>
</reference>
<dbReference type="EMBL" id="BMJE01000004">
    <property type="protein sequence ID" value="GGB78661.1"/>
    <property type="molecule type" value="Genomic_DNA"/>
</dbReference>
<dbReference type="InterPro" id="IPR047121">
    <property type="entry name" value="YjiB-like"/>
</dbReference>
<dbReference type="InterPro" id="IPR013096">
    <property type="entry name" value="Cupin_2"/>
</dbReference>
<dbReference type="PANTHER" id="PTHR36448:SF2">
    <property type="entry name" value="CUPIN TYPE-1 DOMAIN-CONTAINING PROTEIN"/>
    <property type="match status" value="1"/>
</dbReference>
<protein>
    <recommendedName>
        <fullName evidence="1">Cupin type-2 domain-containing protein</fullName>
    </recommendedName>
</protein>
<dbReference type="InterPro" id="IPR014500">
    <property type="entry name" value="UCP019307_cupin"/>
</dbReference>
<sequence>MQTEQYSFEDDGKIPNSVFPAILYKKAFDNNSEIADNIEEKFIGNNWKNSWRNGVYDYHHYHSTAHEVLGVYSGSAEIQLGGEKGKRFSVSAGDVMVLPAGTGHKKISASDDFGVVGAYPDGMDYDICTGKEGERPEADNNIAKLPFPDCDPVQGKNGGILEFWK</sequence>
<evidence type="ECO:0000259" key="1">
    <source>
        <dbReference type="Pfam" id="PF07883"/>
    </source>
</evidence>
<dbReference type="CDD" id="cd02219">
    <property type="entry name" value="cupin_YjlB-like"/>
    <property type="match status" value="1"/>
</dbReference>
<dbReference type="SUPFAM" id="SSF51182">
    <property type="entry name" value="RmlC-like cupins"/>
    <property type="match status" value="1"/>
</dbReference>
<evidence type="ECO:0000313" key="2">
    <source>
        <dbReference type="EMBL" id="GGB78661.1"/>
    </source>
</evidence>
<dbReference type="InterPro" id="IPR011051">
    <property type="entry name" value="RmlC_Cupin_sf"/>
</dbReference>